<keyword evidence="3" id="KW-1185">Reference proteome</keyword>
<protein>
    <submittedName>
        <fullName evidence="2">Uncharacterized protein</fullName>
    </submittedName>
</protein>
<dbReference type="EMBL" id="QREI01000026">
    <property type="protein sequence ID" value="REE06935.1"/>
    <property type="molecule type" value="Genomic_DNA"/>
</dbReference>
<evidence type="ECO:0000313" key="2">
    <source>
        <dbReference type="EMBL" id="REE06935.1"/>
    </source>
</evidence>
<dbReference type="AlphaFoldDB" id="A0A3D9LI56"/>
<sequence length="303" mass="32320">MSEKLNTFTNTTNSANPDLLARDVYNAELDFTIDTDVANYIEYGAYHSYTFPVYRTTDNGLIENLLLSLQNDGNYKAYLITYNLTEQEKEQIQNGITIDLEGKIETTVLQDQNWVNSNFAAKGIYVGGNGADCVDIITTTRSYCQDKNFNWQIDNGQLDNGCRYNFGTQHTTTTLSIDADCLSGGGGGGSTGTGTGDGNGSGNGTGTGTGTGGGGTGGSNNDGSGSTGTGNTGNNTDPDNGNGNAETEPCLQLTENGDCVDDTTVLIIGEIELSNERKLKKITNKANVKTKIIELKTESQRFY</sequence>
<accession>A0A3D9LI56</accession>
<feature type="region of interest" description="Disordered" evidence="1">
    <location>
        <begin position="192"/>
        <end position="249"/>
    </location>
</feature>
<feature type="compositionally biased region" description="Low complexity" evidence="1">
    <location>
        <begin position="232"/>
        <end position="244"/>
    </location>
</feature>
<gene>
    <name evidence="2" type="ORF">DFQ09_1263</name>
</gene>
<feature type="compositionally biased region" description="Gly residues" evidence="1">
    <location>
        <begin position="192"/>
        <end position="231"/>
    </location>
</feature>
<dbReference type="Proteomes" id="UP000256919">
    <property type="component" value="Unassembled WGS sequence"/>
</dbReference>
<name>A0A3D9LI56_9FLAO</name>
<dbReference type="RefSeq" id="WP_181897216.1">
    <property type="nucleotide sequence ID" value="NZ_QREI01000026.1"/>
</dbReference>
<organism evidence="2 3">
    <name type="scientific">Winogradskyella pacifica</name>
    <dbReference type="NCBI Taxonomy" id="664642"/>
    <lineage>
        <taxon>Bacteria</taxon>
        <taxon>Pseudomonadati</taxon>
        <taxon>Bacteroidota</taxon>
        <taxon>Flavobacteriia</taxon>
        <taxon>Flavobacteriales</taxon>
        <taxon>Flavobacteriaceae</taxon>
        <taxon>Winogradskyella</taxon>
    </lineage>
</organism>
<proteinExistence type="predicted"/>
<evidence type="ECO:0000256" key="1">
    <source>
        <dbReference type="SAM" id="MobiDB-lite"/>
    </source>
</evidence>
<evidence type="ECO:0000313" key="3">
    <source>
        <dbReference type="Proteomes" id="UP000256919"/>
    </source>
</evidence>
<reference evidence="2 3" key="1">
    <citation type="submission" date="2018-07" db="EMBL/GenBank/DDBJ databases">
        <title>Genomic Encyclopedia of Type Strains, Phase III (KMG-III): the genomes of soil and plant-associated and newly described type strains.</title>
        <authorList>
            <person name="Whitman W."/>
        </authorList>
    </citation>
    <scope>NUCLEOTIDE SEQUENCE [LARGE SCALE GENOMIC DNA]</scope>
    <source>
        <strain evidence="2 3">CECT 7948</strain>
    </source>
</reference>
<comment type="caution">
    <text evidence="2">The sequence shown here is derived from an EMBL/GenBank/DDBJ whole genome shotgun (WGS) entry which is preliminary data.</text>
</comment>